<gene>
    <name evidence="1" type="ORF">GCM10009851_33400</name>
</gene>
<evidence type="ECO:0000313" key="2">
    <source>
        <dbReference type="Proteomes" id="UP001500929"/>
    </source>
</evidence>
<keyword evidence="2" id="KW-1185">Reference proteome</keyword>
<accession>A0ABN3E026</accession>
<dbReference type="Proteomes" id="UP001500929">
    <property type="component" value="Unassembled WGS sequence"/>
</dbReference>
<sequence>MPGRARRLARREREGMEELIVRGPIVSGWCGGCRPRGANLPTPFLQKRCDREISVGYSHVSIH</sequence>
<organism evidence="1 2">
    <name type="scientific">Herbiconiux moechotypicola</name>
    <dbReference type="NCBI Taxonomy" id="637393"/>
    <lineage>
        <taxon>Bacteria</taxon>
        <taxon>Bacillati</taxon>
        <taxon>Actinomycetota</taxon>
        <taxon>Actinomycetes</taxon>
        <taxon>Micrococcales</taxon>
        <taxon>Microbacteriaceae</taxon>
        <taxon>Herbiconiux</taxon>
    </lineage>
</organism>
<name>A0ABN3E026_9MICO</name>
<proteinExistence type="predicted"/>
<evidence type="ECO:0000313" key="1">
    <source>
        <dbReference type="EMBL" id="GAA2245417.1"/>
    </source>
</evidence>
<protein>
    <submittedName>
        <fullName evidence="1">Uncharacterized protein</fullName>
    </submittedName>
</protein>
<dbReference type="EMBL" id="BAAAQY010000011">
    <property type="protein sequence ID" value="GAA2245417.1"/>
    <property type="molecule type" value="Genomic_DNA"/>
</dbReference>
<comment type="caution">
    <text evidence="1">The sequence shown here is derived from an EMBL/GenBank/DDBJ whole genome shotgun (WGS) entry which is preliminary data.</text>
</comment>
<reference evidence="1 2" key="1">
    <citation type="journal article" date="2019" name="Int. J. Syst. Evol. Microbiol.">
        <title>The Global Catalogue of Microorganisms (GCM) 10K type strain sequencing project: providing services to taxonomists for standard genome sequencing and annotation.</title>
        <authorList>
            <consortium name="The Broad Institute Genomics Platform"/>
            <consortium name="The Broad Institute Genome Sequencing Center for Infectious Disease"/>
            <person name="Wu L."/>
            <person name="Ma J."/>
        </authorList>
    </citation>
    <scope>NUCLEOTIDE SEQUENCE [LARGE SCALE GENOMIC DNA]</scope>
    <source>
        <strain evidence="1 2">JCM 16117</strain>
    </source>
</reference>